<evidence type="ECO:0000256" key="1">
    <source>
        <dbReference type="ARBA" id="ARBA00009437"/>
    </source>
</evidence>
<feature type="compositionally biased region" description="Basic residues" evidence="5">
    <location>
        <begin position="309"/>
        <end position="321"/>
    </location>
</feature>
<sequence>MELHQLRYLTAVARTGNFSRAAEQCHVSQPSLSQQIQKLEEELGCRLFTRLKREAVPTEAGKALLLRATRILAEVDAAQRDADNAAVGQVRGTVNVGVLPTIAPHLLPAVMKRMRAELPAVQVIVHETTTTNLLAQAGACELDFAILSLPITDERFVIETLFSEELLLAVPKDHELATRGEVRLEDVEQEPFILLQEGHCLGDQALRFCDRHRCHPPVIFRTAQLETIQALVAAGVGVSLIPNMACKSGRATEPTYLSLAGKRPERAIAVIWRKEQHLSRAAAALLEVLRKTCHGSDVGKTPASPRPSVKAKAKADKVKKR</sequence>
<dbReference type="GO" id="GO:0032993">
    <property type="term" value="C:protein-DNA complex"/>
    <property type="evidence" value="ECO:0007669"/>
    <property type="project" value="TreeGrafter"/>
</dbReference>
<evidence type="ECO:0000313" key="7">
    <source>
        <dbReference type="EMBL" id="RBP39064.1"/>
    </source>
</evidence>
<dbReference type="SUPFAM" id="SSF53850">
    <property type="entry name" value="Periplasmic binding protein-like II"/>
    <property type="match status" value="1"/>
</dbReference>
<keyword evidence="8" id="KW-1185">Reference proteome</keyword>
<dbReference type="InterPro" id="IPR005119">
    <property type="entry name" value="LysR_subst-bd"/>
</dbReference>
<protein>
    <submittedName>
        <fullName evidence="7">LysR family hydrogen peroxide-inducible transcriptional activator</fullName>
    </submittedName>
</protein>
<dbReference type="SUPFAM" id="SSF46785">
    <property type="entry name" value="Winged helix' DNA-binding domain"/>
    <property type="match status" value="1"/>
</dbReference>
<dbReference type="OrthoDB" id="9803735at2"/>
<evidence type="ECO:0000256" key="5">
    <source>
        <dbReference type="SAM" id="MobiDB-lite"/>
    </source>
</evidence>
<dbReference type="Proteomes" id="UP000253426">
    <property type="component" value="Unassembled WGS sequence"/>
</dbReference>
<dbReference type="PANTHER" id="PTHR30346:SF0">
    <property type="entry name" value="HCA OPERON TRANSCRIPTIONAL ACTIVATOR HCAR"/>
    <property type="match status" value="1"/>
</dbReference>
<dbReference type="Pfam" id="PF00126">
    <property type="entry name" value="HTH_1"/>
    <property type="match status" value="1"/>
</dbReference>
<comment type="similarity">
    <text evidence="1">Belongs to the LysR transcriptional regulatory family.</text>
</comment>
<dbReference type="CDD" id="cd05466">
    <property type="entry name" value="PBP2_LTTR_substrate"/>
    <property type="match status" value="1"/>
</dbReference>
<feature type="domain" description="HTH lysR-type" evidence="6">
    <location>
        <begin position="1"/>
        <end position="58"/>
    </location>
</feature>
<evidence type="ECO:0000313" key="8">
    <source>
        <dbReference type="Proteomes" id="UP000253426"/>
    </source>
</evidence>
<dbReference type="InterPro" id="IPR036390">
    <property type="entry name" value="WH_DNA-bd_sf"/>
</dbReference>
<dbReference type="EMBL" id="QNRR01000010">
    <property type="protein sequence ID" value="RBP39064.1"/>
    <property type="molecule type" value="Genomic_DNA"/>
</dbReference>
<reference evidence="7 8" key="1">
    <citation type="submission" date="2018-06" db="EMBL/GenBank/DDBJ databases">
        <title>Genomic Encyclopedia of Type Strains, Phase IV (KMG-IV): sequencing the most valuable type-strain genomes for metagenomic binning, comparative biology and taxonomic classification.</title>
        <authorList>
            <person name="Goeker M."/>
        </authorList>
    </citation>
    <scope>NUCLEOTIDE SEQUENCE [LARGE SCALE GENOMIC DNA]</scope>
    <source>
        <strain evidence="7 8">DSM 25532</strain>
    </source>
</reference>
<dbReference type="Gene3D" id="3.40.190.10">
    <property type="entry name" value="Periplasmic binding protein-like II"/>
    <property type="match status" value="2"/>
</dbReference>
<keyword evidence="4" id="KW-0804">Transcription</keyword>
<dbReference type="AlphaFoldDB" id="A0A366HBP3"/>
<name>A0A366HBP3_9BACT</name>
<dbReference type="InterPro" id="IPR000847">
    <property type="entry name" value="LysR_HTH_N"/>
</dbReference>
<evidence type="ECO:0000256" key="4">
    <source>
        <dbReference type="ARBA" id="ARBA00023163"/>
    </source>
</evidence>
<feature type="region of interest" description="Disordered" evidence="5">
    <location>
        <begin position="296"/>
        <end position="321"/>
    </location>
</feature>
<evidence type="ECO:0000256" key="3">
    <source>
        <dbReference type="ARBA" id="ARBA00023125"/>
    </source>
</evidence>
<dbReference type="FunFam" id="1.10.10.10:FF:000001">
    <property type="entry name" value="LysR family transcriptional regulator"/>
    <property type="match status" value="1"/>
</dbReference>
<comment type="caution">
    <text evidence="7">The sequence shown here is derived from an EMBL/GenBank/DDBJ whole genome shotgun (WGS) entry which is preliminary data.</text>
</comment>
<evidence type="ECO:0000259" key="6">
    <source>
        <dbReference type="PROSITE" id="PS50931"/>
    </source>
</evidence>
<evidence type="ECO:0000256" key="2">
    <source>
        <dbReference type="ARBA" id="ARBA00023015"/>
    </source>
</evidence>
<dbReference type="PRINTS" id="PR00039">
    <property type="entry name" value="HTHLYSR"/>
</dbReference>
<keyword evidence="3" id="KW-0238">DNA-binding</keyword>
<dbReference type="PANTHER" id="PTHR30346">
    <property type="entry name" value="TRANSCRIPTIONAL DUAL REGULATOR HCAR-RELATED"/>
    <property type="match status" value="1"/>
</dbReference>
<dbReference type="PROSITE" id="PS50931">
    <property type="entry name" value="HTH_LYSR"/>
    <property type="match status" value="1"/>
</dbReference>
<dbReference type="RefSeq" id="WP_113960830.1">
    <property type="nucleotide sequence ID" value="NZ_QNRR01000010.1"/>
</dbReference>
<dbReference type="InterPro" id="IPR036388">
    <property type="entry name" value="WH-like_DNA-bd_sf"/>
</dbReference>
<keyword evidence="2" id="KW-0805">Transcription regulation</keyword>
<dbReference type="GO" id="GO:0003700">
    <property type="term" value="F:DNA-binding transcription factor activity"/>
    <property type="evidence" value="ECO:0007669"/>
    <property type="project" value="InterPro"/>
</dbReference>
<proteinExistence type="inferred from homology"/>
<dbReference type="Gene3D" id="1.10.10.10">
    <property type="entry name" value="Winged helix-like DNA-binding domain superfamily/Winged helix DNA-binding domain"/>
    <property type="match status" value="1"/>
</dbReference>
<gene>
    <name evidence="7" type="ORF">DES53_11088</name>
</gene>
<dbReference type="Pfam" id="PF03466">
    <property type="entry name" value="LysR_substrate"/>
    <property type="match status" value="1"/>
</dbReference>
<accession>A0A366HBP3</accession>
<dbReference type="GO" id="GO:0003677">
    <property type="term" value="F:DNA binding"/>
    <property type="evidence" value="ECO:0007669"/>
    <property type="project" value="UniProtKB-KW"/>
</dbReference>
<organism evidence="7 8">
    <name type="scientific">Roseimicrobium gellanilyticum</name>
    <dbReference type="NCBI Taxonomy" id="748857"/>
    <lineage>
        <taxon>Bacteria</taxon>
        <taxon>Pseudomonadati</taxon>
        <taxon>Verrucomicrobiota</taxon>
        <taxon>Verrucomicrobiia</taxon>
        <taxon>Verrucomicrobiales</taxon>
        <taxon>Verrucomicrobiaceae</taxon>
        <taxon>Roseimicrobium</taxon>
    </lineage>
</organism>